<dbReference type="GO" id="GO:0008270">
    <property type="term" value="F:zinc ion binding"/>
    <property type="evidence" value="ECO:0007669"/>
    <property type="project" value="UniProtKB-KW"/>
</dbReference>
<evidence type="ECO:0000256" key="8">
    <source>
        <dbReference type="SAM" id="MobiDB-lite"/>
    </source>
</evidence>
<dbReference type="Gene3D" id="3.30.160.60">
    <property type="entry name" value="Classic Zinc Finger"/>
    <property type="match status" value="1"/>
</dbReference>
<reference evidence="11" key="2">
    <citation type="submission" date="2015-01" db="EMBL/GenBank/DDBJ databases">
        <title>Evolutionary Origins and Diversification of the Mycorrhizal Mutualists.</title>
        <authorList>
            <consortium name="DOE Joint Genome Institute"/>
            <consortium name="Mycorrhizal Genomics Consortium"/>
            <person name="Kohler A."/>
            <person name="Kuo A."/>
            <person name="Nagy L.G."/>
            <person name="Floudas D."/>
            <person name="Copeland A."/>
            <person name="Barry K.W."/>
            <person name="Cichocki N."/>
            <person name="Veneault-Fourrey C."/>
            <person name="LaButti K."/>
            <person name="Lindquist E.A."/>
            <person name="Lipzen A."/>
            <person name="Lundell T."/>
            <person name="Morin E."/>
            <person name="Murat C."/>
            <person name="Riley R."/>
            <person name="Ohm R."/>
            <person name="Sun H."/>
            <person name="Tunlid A."/>
            <person name="Henrissat B."/>
            <person name="Grigoriev I.V."/>
            <person name="Hibbett D.S."/>
            <person name="Martin F."/>
        </authorList>
    </citation>
    <scope>NUCLEOTIDE SEQUENCE [LARGE SCALE GENOMIC DNA]</scope>
    <source>
        <strain evidence="11">LaAM-08-1</strain>
    </source>
</reference>
<sequence length="205" mass="21977">MDIYCNLCLSPLALCPCYSKLSQRMPSADFATPEIGATERPVLASSPQYQRLLAIHTPFHFMADLLSGTQLLYNVVALALPLPIPEFGEGDMINAIGLSGQPHLLSTDPTVAGVGATGPPPQPVVASPSQVSAANRRRTNLSPRLFVCCLCPRDFTAKHNLRNHMNSHLKKKDHKCGSCGKSFATSSSLNRHSKKCRANTGAPAA</sequence>
<dbReference type="STRING" id="1095629.A0A0C9XT35"/>
<keyword evidence="6" id="KW-0539">Nucleus</keyword>
<dbReference type="GO" id="GO:0005634">
    <property type="term" value="C:nucleus"/>
    <property type="evidence" value="ECO:0007669"/>
    <property type="project" value="UniProtKB-SubCell"/>
</dbReference>
<dbReference type="SMART" id="SM00355">
    <property type="entry name" value="ZnF_C2H2"/>
    <property type="match status" value="2"/>
</dbReference>
<dbReference type="GO" id="GO:0000981">
    <property type="term" value="F:DNA-binding transcription factor activity, RNA polymerase II-specific"/>
    <property type="evidence" value="ECO:0007669"/>
    <property type="project" value="TreeGrafter"/>
</dbReference>
<evidence type="ECO:0000313" key="11">
    <source>
        <dbReference type="Proteomes" id="UP000054477"/>
    </source>
</evidence>
<comment type="subcellular location">
    <subcellularLocation>
        <location evidence="1">Nucleus</location>
    </subcellularLocation>
</comment>
<dbReference type="EMBL" id="KN838565">
    <property type="protein sequence ID" value="KIK04884.1"/>
    <property type="molecule type" value="Genomic_DNA"/>
</dbReference>
<dbReference type="InterPro" id="IPR050527">
    <property type="entry name" value="Snail/Krueppel_Znf"/>
</dbReference>
<dbReference type="HOGENOM" id="CLU_1547840_0_0_1"/>
<dbReference type="Pfam" id="PF00096">
    <property type="entry name" value="zf-C2H2"/>
    <property type="match status" value="2"/>
</dbReference>
<feature type="domain" description="C2H2-type" evidence="9">
    <location>
        <begin position="174"/>
        <end position="204"/>
    </location>
</feature>
<evidence type="ECO:0000256" key="1">
    <source>
        <dbReference type="ARBA" id="ARBA00004123"/>
    </source>
</evidence>
<dbReference type="PROSITE" id="PS50157">
    <property type="entry name" value="ZINC_FINGER_C2H2_2"/>
    <property type="match status" value="2"/>
</dbReference>
<keyword evidence="3" id="KW-0677">Repeat</keyword>
<dbReference type="Proteomes" id="UP000054477">
    <property type="component" value="Unassembled WGS sequence"/>
</dbReference>
<dbReference type="GO" id="GO:0000978">
    <property type="term" value="F:RNA polymerase II cis-regulatory region sequence-specific DNA binding"/>
    <property type="evidence" value="ECO:0007669"/>
    <property type="project" value="TreeGrafter"/>
</dbReference>
<dbReference type="FunFam" id="3.30.160.60:FF:000446">
    <property type="entry name" value="Zinc finger protein"/>
    <property type="match status" value="1"/>
</dbReference>
<dbReference type="SUPFAM" id="SSF57667">
    <property type="entry name" value="beta-beta-alpha zinc fingers"/>
    <property type="match status" value="1"/>
</dbReference>
<dbReference type="InterPro" id="IPR036236">
    <property type="entry name" value="Znf_C2H2_sf"/>
</dbReference>
<proteinExistence type="predicted"/>
<keyword evidence="4 7" id="KW-0863">Zinc-finger</keyword>
<feature type="region of interest" description="Disordered" evidence="8">
    <location>
        <begin position="183"/>
        <end position="205"/>
    </location>
</feature>
<dbReference type="AlphaFoldDB" id="A0A0C9XT35"/>
<gene>
    <name evidence="10" type="ORF">K443DRAFT_394684</name>
</gene>
<reference evidence="10 11" key="1">
    <citation type="submission" date="2014-04" db="EMBL/GenBank/DDBJ databases">
        <authorList>
            <consortium name="DOE Joint Genome Institute"/>
            <person name="Kuo A."/>
            <person name="Kohler A."/>
            <person name="Nagy L.G."/>
            <person name="Floudas D."/>
            <person name="Copeland A."/>
            <person name="Barry K.W."/>
            <person name="Cichocki N."/>
            <person name="Veneault-Fourrey C."/>
            <person name="LaButti K."/>
            <person name="Lindquist E.A."/>
            <person name="Lipzen A."/>
            <person name="Lundell T."/>
            <person name="Morin E."/>
            <person name="Murat C."/>
            <person name="Sun H."/>
            <person name="Tunlid A."/>
            <person name="Henrissat B."/>
            <person name="Grigoriev I.V."/>
            <person name="Hibbett D.S."/>
            <person name="Martin F."/>
            <person name="Nordberg H.P."/>
            <person name="Cantor M.N."/>
            <person name="Hua S.X."/>
        </authorList>
    </citation>
    <scope>NUCLEOTIDE SEQUENCE [LARGE SCALE GENOMIC DNA]</scope>
    <source>
        <strain evidence="10 11">LaAM-08-1</strain>
    </source>
</reference>
<keyword evidence="2" id="KW-0479">Metal-binding</keyword>
<dbReference type="PANTHER" id="PTHR24388">
    <property type="entry name" value="ZINC FINGER PROTEIN"/>
    <property type="match status" value="1"/>
</dbReference>
<feature type="domain" description="C2H2-type" evidence="9">
    <location>
        <begin position="146"/>
        <end position="173"/>
    </location>
</feature>
<evidence type="ECO:0000259" key="9">
    <source>
        <dbReference type="PROSITE" id="PS50157"/>
    </source>
</evidence>
<dbReference type="OrthoDB" id="3437960at2759"/>
<evidence type="ECO:0000256" key="7">
    <source>
        <dbReference type="PROSITE-ProRule" id="PRU00042"/>
    </source>
</evidence>
<keyword evidence="11" id="KW-1185">Reference proteome</keyword>
<evidence type="ECO:0000256" key="3">
    <source>
        <dbReference type="ARBA" id="ARBA00022737"/>
    </source>
</evidence>
<accession>A0A0C9XT35</accession>
<dbReference type="PROSITE" id="PS00028">
    <property type="entry name" value="ZINC_FINGER_C2H2_1"/>
    <property type="match status" value="1"/>
</dbReference>
<dbReference type="InterPro" id="IPR013087">
    <property type="entry name" value="Znf_C2H2_type"/>
</dbReference>
<evidence type="ECO:0000256" key="4">
    <source>
        <dbReference type="ARBA" id="ARBA00022771"/>
    </source>
</evidence>
<keyword evidence="5" id="KW-0862">Zinc</keyword>
<organism evidence="10 11">
    <name type="scientific">Laccaria amethystina LaAM-08-1</name>
    <dbReference type="NCBI Taxonomy" id="1095629"/>
    <lineage>
        <taxon>Eukaryota</taxon>
        <taxon>Fungi</taxon>
        <taxon>Dikarya</taxon>
        <taxon>Basidiomycota</taxon>
        <taxon>Agaricomycotina</taxon>
        <taxon>Agaricomycetes</taxon>
        <taxon>Agaricomycetidae</taxon>
        <taxon>Agaricales</taxon>
        <taxon>Agaricineae</taxon>
        <taxon>Hydnangiaceae</taxon>
        <taxon>Laccaria</taxon>
    </lineage>
</organism>
<dbReference type="PANTHER" id="PTHR24388:SF54">
    <property type="entry name" value="PROTEIN ESCARGOT"/>
    <property type="match status" value="1"/>
</dbReference>
<name>A0A0C9XT35_9AGAR</name>
<evidence type="ECO:0000313" key="10">
    <source>
        <dbReference type="EMBL" id="KIK04884.1"/>
    </source>
</evidence>
<protein>
    <recommendedName>
        <fullName evidence="9">C2H2-type domain-containing protein</fullName>
    </recommendedName>
</protein>
<evidence type="ECO:0000256" key="2">
    <source>
        <dbReference type="ARBA" id="ARBA00022723"/>
    </source>
</evidence>
<evidence type="ECO:0000256" key="5">
    <source>
        <dbReference type="ARBA" id="ARBA00022833"/>
    </source>
</evidence>
<evidence type="ECO:0000256" key="6">
    <source>
        <dbReference type="ARBA" id="ARBA00023242"/>
    </source>
</evidence>